<name>A0A0F9CHY4_9ZZZZ</name>
<organism evidence="1">
    <name type="scientific">marine sediment metagenome</name>
    <dbReference type="NCBI Taxonomy" id="412755"/>
    <lineage>
        <taxon>unclassified sequences</taxon>
        <taxon>metagenomes</taxon>
        <taxon>ecological metagenomes</taxon>
    </lineage>
</organism>
<sequence length="148" mass="16817">MRSLEDIFVTFSAPHVRTVLFEEGLWCIYCRENDKCYIIHRCEQADRAQELHIPACKCGKIMPDKLLGLLKLLGVGEIMLIDLPGNWQLSTPSSSHAGLHYVWHHHAKGSGHDIWTCHTYKQGSACNSCGEPMPDEIGGFIQLLEWER</sequence>
<evidence type="ECO:0000313" key="1">
    <source>
        <dbReference type="EMBL" id="KKL26052.1"/>
    </source>
</evidence>
<proteinExistence type="predicted"/>
<gene>
    <name evidence="1" type="ORF">LCGC14_2399160</name>
</gene>
<protein>
    <submittedName>
        <fullName evidence="1">Uncharacterized protein</fullName>
    </submittedName>
</protein>
<dbReference type="AlphaFoldDB" id="A0A0F9CHY4"/>
<reference evidence="1" key="1">
    <citation type="journal article" date="2015" name="Nature">
        <title>Complex archaea that bridge the gap between prokaryotes and eukaryotes.</title>
        <authorList>
            <person name="Spang A."/>
            <person name="Saw J.H."/>
            <person name="Jorgensen S.L."/>
            <person name="Zaremba-Niedzwiedzka K."/>
            <person name="Martijn J."/>
            <person name="Lind A.E."/>
            <person name="van Eijk R."/>
            <person name="Schleper C."/>
            <person name="Guy L."/>
            <person name="Ettema T.J."/>
        </authorList>
    </citation>
    <scope>NUCLEOTIDE SEQUENCE</scope>
</reference>
<accession>A0A0F9CHY4</accession>
<dbReference type="EMBL" id="LAZR01035982">
    <property type="protein sequence ID" value="KKL26052.1"/>
    <property type="molecule type" value="Genomic_DNA"/>
</dbReference>
<comment type="caution">
    <text evidence="1">The sequence shown here is derived from an EMBL/GenBank/DDBJ whole genome shotgun (WGS) entry which is preliminary data.</text>
</comment>